<protein>
    <submittedName>
        <fullName evidence="8">Glycoside hydrolase family 43 protein</fullName>
    </submittedName>
</protein>
<comment type="similarity">
    <text evidence="1 6">Belongs to the glycosyl hydrolase 43 family.</text>
</comment>
<dbReference type="InterPro" id="IPR041542">
    <property type="entry name" value="GH43_C2"/>
</dbReference>
<dbReference type="EMBL" id="CP063304">
    <property type="protein sequence ID" value="QOV19966.1"/>
    <property type="molecule type" value="Genomic_DNA"/>
</dbReference>
<sequence length="498" mass="57198">MKYMNPVVRGFHPDPSICKVGEDYYLVNSSFEYFPGIPVYHSRDLVNWKQIGNCITRKSQISLQGAKDSGGIWAPTIRHYDGKFYVTSTLDGGGNFIVSTDDIQGEWSDPVWVPMSGIDPSLYFENRRTYYCTNQTLHPGQEEITMAEIDIATGRLLSEIKTIWKGTKGGFLEAPHIYHIGHWYYMMTAEGGTNFNHMITIARNRNLWGDYESCPYNPILTNRHDTSKEIQCTGHGDLIEDNHGNWWMLHLGIRLSRRTMSHLGRETFLTPVEWKEDWPVIGNDGKAKLIEKGPLWEKQREKKCFAPDFGEENWEPDWIFLRNPDFSNYIRGNGTLTIRPSAKLEESQSSPSFTAIRQCDFSCKVEVNLQFSPVLDGDEAGILIYLSSEFYYCFSKKKIDGENYLVVEKKAEDFIQRSCMVKIKGERLRLIIEADALEYRFYYEQEEEEITHFAGRASTRFLSCEIAGKCFTGTVIGLYALCENPSTAEAIFDGFCMK</sequence>
<dbReference type="AlphaFoldDB" id="A0A7M2RI09"/>
<dbReference type="PANTHER" id="PTHR42812:SF12">
    <property type="entry name" value="BETA-XYLOSIDASE-RELATED"/>
    <property type="match status" value="1"/>
</dbReference>
<dbReference type="Proteomes" id="UP000593601">
    <property type="component" value="Chromosome"/>
</dbReference>
<dbReference type="Gene3D" id="2.60.120.200">
    <property type="match status" value="1"/>
</dbReference>
<keyword evidence="9" id="KW-1185">Reference proteome</keyword>
<evidence type="ECO:0000313" key="8">
    <source>
        <dbReference type="EMBL" id="QOV19966.1"/>
    </source>
</evidence>
<feature type="site" description="Important for catalytic activity, responsible for pKa modulation of the active site Glu and correct orientation of both the proton donor and substrate" evidence="5">
    <location>
        <position position="119"/>
    </location>
</feature>
<feature type="active site" description="Proton donor" evidence="4">
    <location>
        <position position="173"/>
    </location>
</feature>
<dbReference type="Pfam" id="PF17851">
    <property type="entry name" value="GH43_C2"/>
    <property type="match status" value="1"/>
</dbReference>
<evidence type="ECO:0000256" key="4">
    <source>
        <dbReference type="PIRSR" id="PIRSR606710-1"/>
    </source>
</evidence>
<evidence type="ECO:0000256" key="1">
    <source>
        <dbReference type="ARBA" id="ARBA00009865"/>
    </source>
</evidence>
<dbReference type="Gene3D" id="2.115.10.20">
    <property type="entry name" value="Glycosyl hydrolase domain, family 43"/>
    <property type="match status" value="1"/>
</dbReference>
<dbReference type="SUPFAM" id="SSF75005">
    <property type="entry name" value="Arabinanase/levansucrase/invertase"/>
    <property type="match status" value="1"/>
</dbReference>
<dbReference type="CDD" id="cd18617">
    <property type="entry name" value="GH43_XynB-like"/>
    <property type="match status" value="1"/>
</dbReference>
<dbReference type="SUPFAM" id="SSF49899">
    <property type="entry name" value="Concanavalin A-like lectins/glucanases"/>
    <property type="match status" value="1"/>
</dbReference>
<dbReference type="GO" id="GO:0005975">
    <property type="term" value="P:carbohydrate metabolic process"/>
    <property type="evidence" value="ECO:0007669"/>
    <property type="project" value="InterPro"/>
</dbReference>
<dbReference type="Pfam" id="PF04616">
    <property type="entry name" value="Glyco_hydro_43"/>
    <property type="match status" value="1"/>
</dbReference>
<keyword evidence="3 6" id="KW-0326">Glycosidase</keyword>
<dbReference type="InterPro" id="IPR013320">
    <property type="entry name" value="ConA-like_dom_sf"/>
</dbReference>
<dbReference type="PANTHER" id="PTHR42812">
    <property type="entry name" value="BETA-XYLOSIDASE"/>
    <property type="match status" value="1"/>
</dbReference>
<evidence type="ECO:0000256" key="5">
    <source>
        <dbReference type="PIRSR" id="PIRSR606710-2"/>
    </source>
</evidence>
<dbReference type="InterPro" id="IPR023296">
    <property type="entry name" value="Glyco_hydro_beta-prop_sf"/>
</dbReference>
<evidence type="ECO:0000313" key="9">
    <source>
        <dbReference type="Proteomes" id="UP000593601"/>
    </source>
</evidence>
<dbReference type="RefSeq" id="WP_193736286.1">
    <property type="nucleotide sequence ID" value="NZ_CP063304.1"/>
</dbReference>
<evidence type="ECO:0000256" key="6">
    <source>
        <dbReference type="RuleBase" id="RU361187"/>
    </source>
</evidence>
<organism evidence="8 9">
    <name type="scientific">Blautia liquoris</name>
    <dbReference type="NCBI Taxonomy" id="2779518"/>
    <lineage>
        <taxon>Bacteria</taxon>
        <taxon>Bacillati</taxon>
        <taxon>Bacillota</taxon>
        <taxon>Clostridia</taxon>
        <taxon>Lachnospirales</taxon>
        <taxon>Lachnospiraceae</taxon>
        <taxon>Blautia</taxon>
    </lineage>
</organism>
<feature type="domain" description="Beta-xylosidase C-terminal Concanavalin A-like" evidence="7">
    <location>
        <begin position="308"/>
        <end position="497"/>
    </location>
</feature>
<dbReference type="InterPro" id="IPR051795">
    <property type="entry name" value="Glycosyl_Hydrlase_43"/>
</dbReference>
<accession>A0A7M2RI09</accession>
<dbReference type="InterPro" id="IPR006710">
    <property type="entry name" value="Glyco_hydro_43"/>
</dbReference>
<evidence type="ECO:0000259" key="7">
    <source>
        <dbReference type="Pfam" id="PF17851"/>
    </source>
</evidence>
<evidence type="ECO:0000256" key="2">
    <source>
        <dbReference type="ARBA" id="ARBA00022801"/>
    </source>
</evidence>
<keyword evidence="2 6" id="KW-0378">Hydrolase</keyword>
<reference evidence="8 9" key="1">
    <citation type="submission" date="2020-10" db="EMBL/GenBank/DDBJ databases">
        <title>Blautia liquoris sp.nov., isolated from the mud in a fermentation cellar used for the production of Chinese strong-flavoured liquor.</title>
        <authorList>
            <person name="Lu L."/>
        </authorList>
    </citation>
    <scope>NUCLEOTIDE SEQUENCE [LARGE SCALE GENOMIC DNA]</scope>
    <source>
        <strain evidence="8 9">LZLJ-3</strain>
    </source>
</reference>
<dbReference type="KEGG" id="bliq:INP51_03110"/>
<name>A0A7M2RI09_9FIRM</name>
<evidence type="ECO:0000256" key="3">
    <source>
        <dbReference type="ARBA" id="ARBA00023295"/>
    </source>
</evidence>
<dbReference type="GO" id="GO:0004553">
    <property type="term" value="F:hydrolase activity, hydrolyzing O-glycosyl compounds"/>
    <property type="evidence" value="ECO:0007669"/>
    <property type="project" value="InterPro"/>
</dbReference>
<proteinExistence type="inferred from homology"/>
<feature type="active site" description="Proton acceptor" evidence="4">
    <location>
        <position position="14"/>
    </location>
</feature>
<gene>
    <name evidence="8" type="ORF">INP51_03110</name>
</gene>